<reference evidence="2 3" key="1">
    <citation type="submission" date="2020-08" db="EMBL/GenBank/DDBJ databases">
        <title>A Genomic Blueprint of the Chicken Gut Microbiome.</title>
        <authorList>
            <person name="Gilroy R."/>
            <person name="Ravi A."/>
            <person name="Getino M."/>
            <person name="Pursley I."/>
            <person name="Horton D.L."/>
            <person name="Alikhan N.-F."/>
            <person name="Baker D."/>
            <person name="Gharbi K."/>
            <person name="Hall N."/>
            <person name="Watson M."/>
            <person name="Adriaenssens E.M."/>
            <person name="Foster-Nyarko E."/>
            <person name="Jarju S."/>
            <person name="Secka A."/>
            <person name="Antonio M."/>
            <person name="Oren A."/>
            <person name="Chaudhuri R."/>
            <person name="La Ragione R.M."/>
            <person name="Hildebrand F."/>
            <person name="Pallen M.J."/>
        </authorList>
    </citation>
    <scope>NUCLEOTIDE SEQUENCE [LARGE SCALE GENOMIC DNA]</scope>
    <source>
        <strain evidence="2 3">Sa2BVA9</strain>
    </source>
</reference>
<evidence type="ECO:0000313" key="2">
    <source>
        <dbReference type="EMBL" id="MBD7970159.1"/>
    </source>
</evidence>
<sequence length="90" mass="10336">MNKRDHLEYKAARMNHQEDNSFTLSVNHFLWGLFITAIVIGLMYYFGIPVFGLGISAAYILIINMLLYFIAAIIGKKLVLILFEIKILVK</sequence>
<protein>
    <submittedName>
        <fullName evidence="2">Uncharacterized protein</fullName>
    </submittedName>
</protein>
<dbReference type="Proteomes" id="UP000608071">
    <property type="component" value="Unassembled WGS sequence"/>
</dbReference>
<feature type="transmembrane region" description="Helical" evidence="1">
    <location>
        <begin position="21"/>
        <end position="46"/>
    </location>
</feature>
<keyword evidence="1" id="KW-0812">Transmembrane</keyword>
<evidence type="ECO:0000313" key="3">
    <source>
        <dbReference type="Proteomes" id="UP000608071"/>
    </source>
</evidence>
<evidence type="ECO:0000256" key="1">
    <source>
        <dbReference type="SAM" id="Phobius"/>
    </source>
</evidence>
<comment type="caution">
    <text evidence="2">The sequence shown here is derived from an EMBL/GenBank/DDBJ whole genome shotgun (WGS) entry which is preliminary data.</text>
</comment>
<accession>A0ABR8T3K2</accession>
<keyword evidence="1" id="KW-1133">Transmembrane helix</keyword>
<organism evidence="2 3">
    <name type="scientific">Paenibacillus gallinarum</name>
    <dbReference type="NCBI Taxonomy" id="2762232"/>
    <lineage>
        <taxon>Bacteria</taxon>
        <taxon>Bacillati</taxon>
        <taxon>Bacillota</taxon>
        <taxon>Bacilli</taxon>
        <taxon>Bacillales</taxon>
        <taxon>Paenibacillaceae</taxon>
        <taxon>Paenibacillus</taxon>
    </lineage>
</organism>
<proteinExistence type="predicted"/>
<feature type="transmembrane region" description="Helical" evidence="1">
    <location>
        <begin position="58"/>
        <end position="83"/>
    </location>
</feature>
<gene>
    <name evidence="2" type="ORF">H9647_19020</name>
</gene>
<keyword evidence="3" id="KW-1185">Reference proteome</keyword>
<dbReference type="RefSeq" id="WP_191802941.1">
    <property type="nucleotide sequence ID" value="NZ_JACSQL010000010.1"/>
</dbReference>
<dbReference type="EMBL" id="JACSQL010000010">
    <property type="protein sequence ID" value="MBD7970159.1"/>
    <property type="molecule type" value="Genomic_DNA"/>
</dbReference>
<name>A0ABR8T3K2_9BACL</name>
<keyword evidence="1" id="KW-0472">Membrane</keyword>